<evidence type="ECO:0000256" key="1">
    <source>
        <dbReference type="SAM" id="MobiDB-lite"/>
    </source>
</evidence>
<proteinExistence type="predicted"/>
<comment type="caution">
    <text evidence="3">The sequence shown here is derived from an EMBL/GenBank/DDBJ whole genome shotgun (WGS) entry which is preliminary data.</text>
</comment>
<reference evidence="3 4" key="1">
    <citation type="submission" date="2021-02" db="EMBL/GenBank/DDBJ databases">
        <title>Genome assembly of Pseudopithomyces chartarum.</title>
        <authorList>
            <person name="Jauregui R."/>
            <person name="Singh J."/>
            <person name="Voisey C."/>
        </authorList>
    </citation>
    <scope>NUCLEOTIDE SEQUENCE [LARGE SCALE GENOMIC DNA]</scope>
    <source>
        <strain evidence="3 4">AGR01</strain>
    </source>
</reference>
<accession>A0AAN6RC02</accession>
<feature type="transmembrane region" description="Helical" evidence="2">
    <location>
        <begin position="72"/>
        <end position="97"/>
    </location>
</feature>
<feature type="region of interest" description="Disordered" evidence="1">
    <location>
        <begin position="107"/>
        <end position="156"/>
    </location>
</feature>
<dbReference type="AlphaFoldDB" id="A0AAN6RC02"/>
<organism evidence="3 4">
    <name type="scientific">Pseudopithomyces chartarum</name>
    <dbReference type="NCBI Taxonomy" id="1892770"/>
    <lineage>
        <taxon>Eukaryota</taxon>
        <taxon>Fungi</taxon>
        <taxon>Dikarya</taxon>
        <taxon>Ascomycota</taxon>
        <taxon>Pezizomycotina</taxon>
        <taxon>Dothideomycetes</taxon>
        <taxon>Pleosporomycetidae</taxon>
        <taxon>Pleosporales</taxon>
        <taxon>Massarineae</taxon>
        <taxon>Didymosphaeriaceae</taxon>
        <taxon>Pseudopithomyces</taxon>
    </lineage>
</organism>
<keyword evidence="4" id="KW-1185">Reference proteome</keyword>
<evidence type="ECO:0000256" key="2">
    <source>
        <dbReference type="SAM" id="Phobius"/>
    </source>
</evidence>
<keyword evidence="2" id="KW-0472">Membrane</keyword>
<evidence type="ECO:0000313" key="3">
    <source>
        <dbReference type="EMBL" id="KAK3200917.1"/>
    </source>
</evidence>
<feature type="compositionally biased region" description="Low complexity" evidence="1">
    <location>
        <begin position="120"/>
        <end position="156"/>
    </location>
</feature>
<protein>
    <submittedName>
        <fullName evidence="3">Uncharacterized protein</fullName>
    </submittedName>
</protein>
<name>A0AAN6RC02_9PLEO</name>
<dbReference type="EMBL" id="WVTA01000017">
    <property type="protein sequence ID" value="KAK3200917.1"/>
    <property type="molecule type" value="Genomic_DNA"/>
</dbReference>
<gene>
    <name evidence="3" type="ORF">GRF29_213g386097</name>
</gene>
<keyword evidence="2" id="KW-1133">Transmembrane helix</keyword>
<keyword evidence="2" id="KW-0812">Transmembrane</keyword>
<sequence>MSHLPEVAQASGLEVDHAVSAPTSNGYYAAQQQYVEQPHHGPSKNEYIPVGEQIHAAGSSPGLICGVRRSTFWLAVILAIVVIAAAVGGGVGGSIAVSNASFYASHHLHPPATDQHRSQSEANTNNSPTETTPSPTTARETITVTPSACTPSPSSTDIYTPSLPIDVRRIDNSCPQTLFSQFGSDKIEYTCKDHKDYGGFDIMWFTAYTWQACIDGLSLLISEDNTSYFQAFPEEYE</sequence>
<dbReference type="Proteomes" id="UP001280581">
    <property type="component" value="Unassembled WGS sequence"/>
</dbReference>
<evidence type="ECO:0000313" key="4">
    <source>
        <dbReference type="Proteomes" id="UP001280581"/>
    </source>
</evidence>